<dbReference type="HAMAP" id="MF_00033">
    <property type="entry name" value="MurG"/>
    <property type="match status" value="1"/>
</dbReference>
<evidence type="ECO:0000259" key="11">
    <source>
        <dbReference type="Pfam" id="PF03033"/>
    </source>
</evidence>
<dbReference type="Proteomes" id="UP001589750">
    <property type="component" value="Unassembled WGS sequence"/>
</dbReference>
<keyword evidence="9 10" id="KW-0961">Cell wall biogenesis/degradation</keyword>
<sequence length="360" mass="37191">MRVLLAGGGTAGHTSPLLATADALRRLDPDVAITCLGTARGLETRVVPEAGYPLELIAPVPLPRKPNADLLRVPGRLRGAVNETLAVIDRTRPDVVVGYGGYVSMPAYVAARRRKVPIVVHEGNAIPGLANKAGARVAARVAVSFPDTPLKGAEYVGLPIRRMIAQLDRAALREEARAFFGLDPDRPTLVVTGGSQGARRINQAVSGAARALGSAGVQVLHVVGPKGEATPEPTATPYVVVHYVDRMDYALAAADLLVCRAGANSVVEAAASGVPAIFVPLPIGNGEQRRNAAAVVEAGGAVLVDDADLTSDWVAARVPALANDPARLAAMSAAATGLVPSDADDRLAAIIAEEATVTRR</sequence>
<dbReference type="EMBL" id="JBHMDG010000026">
    <property type="protein sequence ID" value="MFB9314920.1"/>
    <property type="molecule type" value="Genomic_DNA"/>
</dbReference>
<accession>A0ABV5KDY9</accession>
<comment type="catalytic activity">
    <reaction evidence="10">
        <text>di-trans,octa-cis-undecaprenyl diphospho-N-acetyl-alpha-D-muramoyl-L-alanyl-D-glutamyl-meso-2,6-diaminopimeloyl-D-alanyl-D-alanine + UDP-N-acetyl-alpha-D-glucosamine = di-trans,octa-cis-undecaprenyl diphospho-[N-acetyl-alpha-D-glucosaminyl-(1-&gt;4)]-N-acetyl-alpha-D-muramoyl-L-alanyl-D-glutamyl-meso-2,6-diaminopimeloyl-D-alanyl-D-alanine + UDP + H(+)</text>
        <dbReference type="Rhea" id="RHEA:31227"/>
        <dbReference type="ChEBI" id="CHEBI:15378"/>
        <dbReference type="ChEBI" id="CHEBI:57705"/>
        <dbReference type="ChEBI" id="CHEBI:58223"/>
        <dbReference type="ChEBI" id="CHEBI:61387"/>
        <dbReference type="ChEBI" id="CHEBI:61388"/>
        <dbReference type="EC" id="2.4.1.227"/>
    </reaction>
</comment>
<organism evidence="13 14">
    <name type="scientific">Nocardioides plantarum</name>
    <dbReference type="NCBI Taxonomy" id="29299"/>
    <lineage>
        <taxon>Bacteria</taxon>
        <taxon>Bacillati</taxon>
        <taxon>Actinomycetota</taxon>
        <taxon>Actinomycetes</taxon>
        <taxon>Propionibacteriales</taxon>
        <taxon>Nocardioidaceae</taxon>
        <taxon>Nocardioides</taxon>
    </lineage>
</organism>
<reference evidence="13 14" key="1">
    <citation type="submission" date="2024-09" db="EMBL/GenBank/DDBJ databases">
        <authorList>
            <person name="Sun Q."/>
            <person name="Mori K."/>
        </authorList>
    </citation>
    <scope>NUCLEOTIDE SEQUENCE [LARGE SCALE GENOMIC DNA]</scope>
    <source>
        <strain evidence="13 14">JCM 9626</strain>
    </source>
</reference>
<comment type="similarity">
    <text evidence="10">Belongs to the glycosyltransferase 28 family. MurG subfamily.</text>
</comment>
<comment type="function">
    <text evidence="10">Cell wall formation. Catalyzes the transfer of a GlcNAc subunit on undecaprenyl-pyrophosphoryl-MurNAc-pentapeptide (lipid intermediate I) to form undecaprenyl-pyrophosphoryl-MurNAc-(pentapeptide)GlcNAc (lipid intermediate II).</text>
</comment>
<feature type="domain" description="Glycosyltransferase family 28 N-terminal" evidence="11">
    <location>
        <begin position="3"/>
        <end position="142"/>
    </location>
</feature>
<keyword evidence="14" id="KW-1185">Reference proteome</keyword>
<dbReference type="Pfam" id="PF03033">
    <property type="entry name" value="Glyco_transf_28"/>
    <property type="match status" value="1"/>
</dbReference>
<gene>
    <name evidence="10 13" type="primary">murG</name>
    <name evidence="13" type="ORF">ACFFRI_17815</name>
</gene>
<evidence type="ECO:0000313" key="14">
    <source>
        <dbReference type="Proteomes" id="UP001589750"/>
    </source>
</evidence>
<evidence type="ECO:0000256" key="3">
    <source>
        <dbReference type="ARBA" id="ARBA00022676"/>
    </source>
</evidence>
<evidence type="ECO:0000259" key="12">
    <source>
        <dbReference type="Pfam" id="PF04101"/>
    </source>
</evidence>
<dbReference type="NCBIfam" id="TIGR01133">
    <property type="entry name" value="murG"/>
    <property type="match status" value="1"/>
</dbReference>
<dbReference type="SUPFAM" id="SSF53756">
    <property type="entry name" value="UDP-Glycosyltransferase/glycogen phosphorylase"/>
    <property type="match status" value="1"/>
</dbReference>
<dbReference type="EC" id="2.4.1.227" evidence="10"/>
<dbReference type="InterPro" id="IPR006009">
    <property type="entry name" value="GlcNAc_MurG"/>
</dbReference>
<keyword evidence="5 10" id="KW-0133">Cell shape</keyword>
<name>A0ABV5KDY9_9ACTN</name>
<dbReference type="GO" id="GO:0016757">
    <property type="term" value="F:glycosyltransferase activity"/>
    <property type="evidence" value="ECO:0007669"/>
    <property type="project" value="UniProtKB-KW"/>
</dbReference>
<comment type="subcellular location">
    <subcellularLocation>
        <location evidence="10">Cell membrane</location>
        <topology evidence="10">Peripheral membrane protein</topology>
        <orientation evidence="10">Cytoplasmic side</orientation>
    </subcellularLocation>
</comment>
<evidence type="ECO:0000256" key="6">
    <source>
        <dbReference type="ARBA" id="ARBA00022984"/>
    </source>
</evidence>
<comment type="caution">
    <text evidence="13">The sequence shown here is derived from an EMBL/GenBank/DDBJ whole genome shotgun (WGS) entry which is preliminary data.</text>
</comment>
<dbReference type="PANTHER" id="PTHR21015:SF22">
    <property type="entry name" value="GLYCOSYLTRANSFERASE"/>
    <property type="match status" value="1"/>
</dbReference>
<dbReference type="Gene3D" id="3.40.50.2000">
    <property type="entry name" value="Glycogen Phosphorylase B"/>
    <property type="match status" value="2"/>
</dbReference>
<keyword evidence="7 10" id="KW-0472">Membrane</keyword>
<evidence type="ECO:0000256" key="9">
    <source>
        <dbReference type="ARBA" id="ARBA00023316"/>
    </source>
</evidence>
<evidence type="ECO:0000256" key="4">
    <source>
        <dbReference type="ARBA" id="ARBA00022679"/>
    </source>
</evidence>
<keyword evidence="3 10" id="KW-0328">Glycosyltransferase</keyword>
<comment type="pathway">
    <text evidence="10">Cell wall biogenesis; peptidoglycan biosynthesis.</text>
</comment>
<evidence type="ECO:0000313" key="13">
    <source>
        <dbReference type="EMBL" id="MFB9314920.1"/>
    </source>
</evidence>
<evidence type="ECO:0000256" key="5">
    <source>
        <dbReference type="ARBA" id="ARBA00022960"/>
    </source>
</evidence>
<evidence type="ECO:0000256" key="10">
    <source>
        <dbReference type="HAMAP-Rule" id="MF_00033"/>
    </source>
</evidence>
<proteinExistence type="inferred from homology"/>
<feature type="binding site" evidence="10">
    <location>
        <position position="195"/>
    </location>
    <ligand>
        <name>UDP-N-acetyl-alpha-D-glucosamine</name>
        <dbReference type="ChEBI" id="CHEBI:57705"/>
    </ligand>
</feature>
<comment type="caution">
    <text evidence="10">Lacks conserved residue(s) required for the propagation of feature annotation.</text>
</comment>
<feature type="binding site" evidence="10">
    <location>
        <position position="124"/>
    </location>
    <ligand>
        <name>UDP-N-acetyl-alpha-D-glucosamine</name>
        <dbReference type="ChEBI" id="CHEBI:57705"/>
    </ligand>
</feature>
<dbReference type="InterPro" id="IPR004276">
    <property type="entry name" value="GlycoTrans_28_N"/>
</dbReference>
<keyword evidence="4 10" id="KW-0808">Transferase</keyword>
<evidence type="ECO:0000256" key="8">
    <source>
        <dbReference type="ARBA" id="ARBA00023306"/>
    </source>
</evidence>
<keyword evidence="8 10" id="KW-0131">Cell cycle</keyword>
<feature type="binding site" evidence="10">
    <location>
        <position position="288"/>
    </location>
    <ligand>
        <name>UDP-N-acetyl-alpha-D-glucosamine</name>
        <dbReference type="ChEBI" id="CHEBI:57705"/>
    </ligand>
</feature>
<dbReference type="Pfam" id="PF04101">
    <property type="entry name" value="Glyco_tran_28_C"/>
    <property type="match status" value="1"/>
</dbReference>
<feature type="binding site" evidence="10">
    <location>
        <position position="161"/>
    </location>
    <ligand>
        <name>UDP-N-acetyl-alpha-D-glucosamine</name>
        <dbReference type="ChEBI" id="CHEBI:57705"/>
    </ligand>
</feature>
<dbReference type="CDD" id="cd03785">
    <property type="entry name" value="GT28_MurG"/>
    <property type="match status" value="1"/>
</dbReference>
<evidence type="ECO:0000256" key="1">
    <source>
        <dbReference type="ARBA" id="ARBA00022475"/>
    </source>
</evidence>
<dbReference type="PANTHER" id="PTHR21015">
    <property type="entry name" value="UDP-N-ACETYLGLUCOSAMINE--N-ACETYLMURAMYL-(PENTAPEPTIDE) PYROPHOSPHORYL-UNDECAPRENOL N-ACETYLGLUCOSAMINE TRANSFERASE 1"/>
    <property type="match status" value="1"/>
</dbReference>
<keyword evidence="6 10" id="KW-0573">Peptidoglycan synthesis</keyword>
<keyword evidence="2 10" id="KW-0132">Cell division</keyword>
<dbReference type="RefSeq" id="WP_140010049.1">
    <property type="nucleotide sequence ID" value="NZ_JBHMDG010000026.1"/>
</dbReference>
<protein>
    <recommendedName>
        <fullName evidence="10">UDP-N-acetylglucosamine--N-acetylmuramyl-(pentapeptide) pyrophosphoryl-undecaprenol N-acetylglucosamine transferase</fullName>
        <ecNumber evidence="10">2.4.1.227</ecNumber>
    </recommendedName>
    <alternativeName>
        <fullName evidence="10">Undecaprenyl-PP-MurNAc-pentapeptide-UDPGlcNAc GlcNAc transferase</fullName>
    </alternativeName>
</protein>
<feature type="domain" description="Glycosyl transferase family 28 C-terminal" evidence="12">
    <location>
        <begin position="188"/>
        <end position="336"/>
    </location>
</feature>
<keyword evidence="1 10" id="KW-1003">Cell membrane</keyword>
<evidence type="ECO:0000256" key="2">
    <source>
        <dbReference type="ARBA" id="ARBA00022618"/>
    </source>
</evidence>
<evidence type="ECO:0000256" key="7">
    <source>
        <dbReference type="ARBA" id="ARBA00023136"/>
    </source>
</evidence>
<feature type="binding site" evidence="10">
    <location>
        <begin position="10"/>
        <end position="12"/>
    </location>
    <ligand>
        <name>UDP-N-acetyl-alpha-D-glucosamine</name>
        <dbReference type="ChEBI" id="CHEBI:57705"/>
    </ligand>
</feature>
<dbReference type="InterPro" id="IPR007235">
    <property type="entry name" value="Glyco_trans_28_C"/>
</dbReference>